<evidence type="ECO:0000256" key="1">
    <source>
        <dbReference type="ARBA" id="ARBA00004173"/>
    </source>
</evidence>
<evidence type="ECO:0000256" key="4">
    <source>
        <dbReference type="ARBA" id="ARBA00022980"/>
    </source>
</evidence>
<dbReference type="STRING" id="1072389.K1X055"/>
<evidence type="ECO:0000256" key="2">
    <source>
        <dbReference type="ARBA" id="ARBA00009070"/>
    </source>
</evidence>
<keyword evidence="3" id="KW-0809">Transit peptide</keyword>
<organism evidence="9 10">
    <name type="scientific">Marssonina brunnea f. sp. multigermtubi (strain MB_m1)</name>
    <name type="common">Marssonina leaf spot fungus</name>
    <dbReference type="NCBI Taxonomy" id="1072389"/>
    <lineage>
        <taxon>Eukaryota</taxon>
        <taxon>Fungi</taxon>
        <taxon>Dikarya</taxon>
        <taxon>Ascomycota</taxon>
        <taxon>Pezizomycotina</taxon>
        <taxon>Leotiomycetes</taxon>
        <taxon>Helotiales</taxon>
        <taxon>Drepanopezizaceae</taxon>
        <taxon>Drepanopeziza</taxon>
    </lineage>
</organism>
<dbReference type="InterPro" id="IPR040008">
    <property type="entry name" value="Ribosomal_mL46"/>
</dbReference>
<comment type="similarity">
    <text evidence="2">Belongs to the mitochondrion-specific ribosomal protein mL46 family.</text>
</comment>
<accession>K1X055</accession>
<dbReference type="OMA" id="HPFENAF"/>
<evidence type="ECO:0000313" key="10">
    <source>
        <dbReference type="Proteomes" id="UP000006753"/>
    </source>
</evidence>
<dbReference type="GeneID" id="18759280"/>
<reference evidence="9 10" key="1">
    <citation type="journal article" date="2012" name="BMC Genomics">
        <title>Sequencing the genome of Marssonina brunnea reveals fungus-poplar co-evolution.</title>
        <authorList>
            <person name="Zhu S."/>
            <person name="Cao Y.-Z."/>
            <person name="Jiang C."/>
            <person name="Tan B.-Y."/>
            <person name="Wang Z."/>
            <person name="Feng S."/>
            <person name="Zhang L."/>
            <person name="Su X.-H."/>
            <person name="Brejova B."/>
            <person name="Vinar T."/>
            <person name="Xu M."/>
            <person name="Wang M.-X."/>
            <person name="Zhang S.-G."/>
            <person name="Huang M.-R."/>
            <person name="Wu R."/>
            <person name="Zhou Y."/>
        </authorList>
    </citation>
    <scope>NUCLEOTIDE SEQUENCE [LARGE SCALE GENOMIC DNA]</scope>
    <source>
        <strain evidence="9 10">MB_m1</strain>
    </source>
</reference>
<dbReference type="InterPro" id="IPR015797">
    <property type="entry name" value="NUDIX_hydrolase-like_dom_sf"/>
</dbReference>
<gene>
    <name evidence="9" type="ORF">MBM_03345</name>
</gene>
<evidence type="ECO:0000256" key="6">
    <source>
        <dbReference type="ARBA" id="ARBA00023274"/>
    </source>
</evidence>
<dbReference type="Pfam" id="PF11788">
    <property type="entry name" value="MRP-L46"/>
    <property type="match status" value="1"/>
</dbReference>
<comment type="subcellular location">
    <subcellularLocation>
        <location evidence="1">Mitochondrion</location>
    </subcellularLocation>
</comment>
<evidence type="ECO:0000256" key="5">
    <source>
        <dbReference type="ARBA" id="ARBA00023128"/>
    </source>
</evidence>
<dbReference type="KEGG" id="mbe:MBM_03345"/>
<name>K1X055_MARBU</name>
<dbReference type="GO" id="GO:0005762">
    <property type="term" value="C:mitochondrial large ribosomal subunit"/>
    <property type="evidence" value="ECO:0007669"/>
    <property type="project" value="TreeGrafter"/>
</dbReference>
<proteinExistence type="inferred from homology"/>
<dbReference type="PANTHER" id="PTHR13124:SF12">
    <property type="entry name" value="LARGE RIBOSOMAL SUBUNIT PROTEIN ML46"/>
    <property type="match status" value="1"/>
</dbReference>
<protein>
    <recommendedName>
        <fullName evidence="7">Large ribosomal subunit protein mL46</fullName>
    </recommendedName>
</protein>
<dbReference type="Gene3D" id="3.90.79.10">
    <property type="entry name" value="Nucleoside Triphosphate Pyrophosphohydrolase"/>
    <property type="match status" value="1"/>
</dbReference>
<dbReference type="Proteomes" id="UP000006753">
    <property type="component" value="Unassembled WGS sequence"/>
</dbReference>
<feature type="domain" description="Large ribosomal subunit protein mL46 N-terminal" evidence="8">
    <location>
        <begin position="96"/>
        <end position="252"/>
    </location>
</feature>
<dbReference type="PANTHER" id="PTHR13124">
    <property type="entry name" value="39S RIBOSOMAL PROTEIN L46, MITOCHONDRIAL PRECURSOR-RELATED"/>
    <property type="match status" value="1"/>
</dbReference>
<dbReference type="SUPFAM" id="SSF55811">
    <property type="entry name" value="Nudix"/>
    <property type="match status" value="1"/>
</dbReference>
<dbReference type="FunCoup" id="K1X055">
    <property type="interactions" value="418"/>
</dbReference>
<dbReference type="InterPro" id="IPR033650">
    <property type="entry name" value="Ribosomal_mL46_NUDIX"/>
</dbReference>
<evidence type="ECO:0000259" key="8">
    <source>
        <dbReference type="Pfam" id="PF11788"/>
    </source>
</evidence>
<dbReference type="CDD" id="cd04661">
    <property type="entry name" value="NUDIX_MRP_L46"/>
    <property type="match status" value="1"/>
</dbReference>
<keyword evidence="4" id="KW-0689">Ribosomal protein</keyword>
<dbReference type="RefSeq" id="XP_007291234.1">
    <property type="nucleotide sequence ID" value="XM_007291172.1"/>
</dbReference>
<keyword evidence="6" id="KW-0687">Ribonucleoprotein</keyword>
<dbReference type="OrthoDB" id="414075at2759"/>
<keyword evidence="5" id="KW-0496">Mitochondrion</keyword>
<dbReference type="GO" id="GO:0005743">
    <property type="term" value="C:mitochondrial inner membrane"/>
    <property type="evidence" value="ECO:0007669"/>
    <property type="project" value="UniProtKB-ARBA"/>
</dbReference>
<dbReference type="eggNOG" id="KOG4548">
    <property type="taxonomic scope" value="Eukaryota"/>
</dbReference>
<dbReference type="HOGENOM" id="CLU_040204_1_1_1"/>
<evidence type="ECO:0000313" key="9">
    <source>
        <dbReference type="EMBL" id="EKD18352.1"/>
    </source>
</evidence>
<dbReference type="AlphaFoldDB" id="K1X055"/>
<dbReference type="InParanoid" id="K1X055"/>
<evidence type="ECO:0000256" key="7">
    <source>
        <dbReference type="ARBA" id="ARBA00035190"/>
    </source>
</evidence>
<dbReference type="InterPro" id="IPR021757">
    <property type="entry name" value="Ribosomal_mL46_N"/>
</dbReference>
<dbReference type="FunFam" id="3.90.79.10:FF:000018">
    <property type="entry name" value="39S ribosomal protein L46, mitochondrial"/>
    <property type="match status" value="1"/>
</dbReference>
<dbReference type="EMBL" id="JH921433">
    <property type="protein sequence ID" value="EKD18352.1"/>
    <property type="molecule type" value="Genomic_DNA"/>
</dbReference>
<dbReference type="GO" id="GO:0003735">
    <property type="term" value="F:structural constituent of ribosome"/>
    <property type="evidence" value="ECO:0007669"/>
    <property type="project" value="InterPro"/>
</dbReference>
<keyword evidence="10" id="KW-1185">Reference proteome</keyword>
<sequence length="393" mass="43566">MTASSRGMRAVAPMIRATRSTRTYSHSHPLICSECISSLTPTSIPASRISPLGQRSYAIAATSLKTDDAAPNSSFPHLQRFPPMATTSGIPEYIPKAGILLSRPPLITARQTSFEKAFFFYQKRLNERLAMPFQPYFYFKSDTPADTDRKIKARERNGAAARELGGYRAYGDQAWNDELLSSESSAAPGIEGLGKLGLAEPKHIVESLIKDARVRAVEGKDGAAVEVKEGEERELAAGEIKVERPLGRRTESDQLKDKTRLDRALDRTLYLLVQQSHGLWGFPVGGLEGRENLHQAAERIIVQTAGMNMNTWVVGKVPVGHYVLPPQYSEDKSQLIKSGEKQFFLKGRIMAGQADITGNAFGVRNFKWLTKEEVGKHVKPRYFASVKDMLADR</sequence>
<evidence type="ECO:0000256" key="3">
    <source>
        <dbReference type="ARBA" id="ARBA00022946"/>
    </source>
</evidence>